<evidence type="ECO:0000313" key="3">
    <source>
        <dbReference type="Proteomes" id="UP000007431"/>
    </source>
</evidence>
<dbReference type="EMBL" id="GL377308">
    <property type="protein sequence ID" value="EFI95871.1"/>
    <property type="molecule type" value="Genomic_DNA"/>
</dbReference>
<dbReference type="AlphaFoldDB" id="D8QAP7"/>
<feature type="compositionally biased region" description="Basic and acidic residues" evidence="1">
    <location>
        <begin position="403"/>
        <end position="416"/>
    </location>
</feature>
<feature type="region of interest" description="Disordered" evidence="1">
    <location>
        <begin position="248"/>
        <end position="311"/>
    </location>
</feature>
<feature type="region of interest" description="Disordered" evidence="1">
    <location>
        <begin position="403"/>
        <end position="459"/>
    </location>
</feature>
<dbReference type="VEuPathDB" id="FungiDB:SCHCODRAFT_02331431"/>
<reference evidence="2 3" key="1">
    <citation type="journal article" date="2010" name="Nat. Biotechnol.">
        <title>Genome sequence of the model mushroom Schizophyllum commune.</title>
        <authorList>
            <person name="Ohm R.A."/>
            <person name="de Jong J.F."/>
            <person name="Lugones L.G."/>
            <person name="Aerts A."/>
            <person name="Kothe E."/>
            <person name="Stajich J.E."/>
            <person name="de Vries R.P."/>
            <person name="Record E."/>
            <person name="Levasseur A."/>
            <person name="Baker S.E."/>
            <person name="Bartholomew K.A."/>
            <person name="Coutinho P.M."/>
            <person name="Erdmann S."/>
            <person name="Fowler T.J."/>
            <person name="Gathman A.C."/>
            <person name="Lombard V."/>
            <person name="Henrissat B."/>
            <person name="Knabe N."/>
            <person name="Kuees U."/>
            <person name="Lilly W.W."/>
            <person name="Lindquist E."/>
            <person name="Lucas S."/>
            <person name="Magnuson J.K."/>
            <person name="Piumi F."/>
            <person name="Raudaskoski M."/>
            <person name="Salamov A."/>
            <person name="Schmutz J."/>
            <person name="Schwarze F.W.M.R."/>
            <person name="vanKuyk P.A."/>
            <person name="Horton J.S."/>
            <person name="Grigoriev I.V."/>
            <person name="Woesten H.A.B."/>
        </authorList>
    </citation>
    <scope>NUCLEOTIDE SEQUENCE [LARGE SCALE GENOMIC DNA]</scope>
    <source>
        <strain evidence="3">H4-8 / FGSC 9210</strain>
    </source>
</reference>
<keyword evidence="3" id="KW-1185">Reference proteome</keyword>
<protein>
    <submittedName>
        <fullName evidence="2">Uncharacterized protein</fullName>
    </submittedName>
</protein>
<sequence>MYVIPNPFPNILKTSVRSPASALTFKSSDTHDADERKMYVVLQLACHRADRSHKPSALPRRTPRARHPLPGDAAEDCMRALRAPPPNLPTFRWTGLGRGPPRSDPEIFNAGLEHSKPFLHLSDPPSPPLPSQSDLVTSRAVSYSLLVLHCFTRTINRHRKHYRLSTFSRTTRRRPACACRAITPAPTIRDGHLSLAAIDADVVVSSSLAPMPTHAEGSPMEVGLLCDRGRQLPGTPAPFTAPPVLAETLSMPSGQRRGPARPSTTPKHRHINPPRAAQDDDEKTLTTHERSRHRCHNNRPPGTAEGVRAPSRTSDAMRVIYPPSAPRNVVRFRDARGTREFPPRRLMMEGGSLRREREKGGYSCAPMDFLGDPRRWMCARAPSCKIDDGGRVFPRFLAKEEGGDALTRREGGDPRPSRRRRACASSVNDATGRGLPHPFLGKGTGAGASHDGRGEGEMSPLEVRTRTLGRGGDLHTREGWPYWSNRRRHARASSDELRDEGDVPPPFWGGKAWIGGALTRERGRNRW</sequence>
<dbReference type="Proteomes" id="UP000007431">
    <property type="component" value="Unassembled WGS sequence"/>
</dbReference>
<organism evidence="3">
    <name type="scientific">Schizophyllum commune (strain H4-8 / FGSC 9210)</name>
    <name type="common">Split gill fungus</name>
    <dbReference type="NCBI Taxonomy" id="578458"/>
    <lineage>
        <taxon>Eukaryota</taxon>
        <taxon>Fungi</taxon>
        <taxon>Dikarya</taxon>
        <taxon>Basidiomycota</taxon>
        <taxon>Agaricomycotina</taxon>
        <taxon>Agaricomycetes</taxon>
        <taxon>Agaricomycetidae</taxon>
        <taxon>Agaricales</taxon>
        <taxon>Schizophyllaceae</taxon>
        <taxon>Schizophyllum</taxon>
    </lineage>
</organism>
<name>D8QAP7_SCHCM</name>
<feature type="non-terminal residue" evidence="2">
    <location>
        <position position="527"/>
    </location>
</feature>
<accession>D8QAP7</accession>
<gene>
    <name evidence="2" type="ORF">SCHCODRAFT_110985</name>
</gene>
<feature type="region of interest" description="Disordered" evidence="1">
    <location>
        <begin position="487"/>
        <end position="508"/>
    </location>
</feature>
<evidence type="ECO:0000313" key="2">
    <source>
        <dbReference type="EMBL" id="EFI95871.1"/>
    </source>
</evidence>
<dbReference type="VEuPathDB" id="FungiDB:SCHCODRAFT_02702572"/>
<proteinExistence type="predicted"/>
<dbReference type="InParanoid" id="D8QAP7"/>
<feature type="region of interest" description="Disordered" evidence="1">
    <location>
        <begin position="50"/>
        <end position="70"/>
    </location>
</feature>
<evidence type="ECO:0000256" key="1">
    <source>
        <dbReference type="SAM" id="MobiDB-lite"/>
    </source>
</evidence>
<dbReference type="HOGENOM" id="CLU_516954_0_0_1"/>